<dbReference type="AlphaFoldDB" id="A0A3B1E512"/>
<keyword evidence="1" id="KW-0436">Ligase</keyword>
<name>A0A3B1E512_9ZZZZ</name>
<proteinExistence type="inferred from homology"/>
<dbReference type="Pfam" id="PF02686">
    <property type="entry name" value="GatC"/>
    <property type="match status" value="1"/>
</dbReference>
<protein>
    <submittedName>
        <fullName evidence="1">Aspartyl-tRNA(Asn) amidotransferase subunit C @ Glutamyl-tRNA(Gln) amidotransferase subunit C</fullName>
        <ecNumber evidence="1">6.3.5.6</ecNumber>
        <ecNumber evidence="1">6.3.5.7</ecNumber>
    </submittedName>
</protein>
<dbReference type="EC" id="6.3.5.7" evidence="1"/>
<dbReference type="NCBIfam" id="TIGR00135">
    <property type="entry name" value="gatC"/>
    <property type="match status" value="1"/>
</dbReference>
<dbReference type="EMBL" id="UOYO01000026">
    <property type="protein sequence ID" value="VAY87431.1"/>
    <property type="molecule type" value="Genomic_DNA"/>
</dbReference>
<evidence type="ECO:0000313" key="1">
    <source>
        <dbReference type="EMBL" id="VAY87431.1"/>
    </source>
</evidence>
<keyword evidence="1" id="KW-0808">Transferase</keyword>
<dbReference type="GO" id="GO:0070681">
    <property type="term" value="P:glutaminyl-tRNAGln biosynthesis via transamidation"/>
    <property type="evidence" value="ECO:0007669"/>
    <property type="project" value="TreeGrafter"/>
</dbReference>
<dbReference type="GO" id="GO:0050567">
    <property type="term" value="F:glutaminyl-tRNA synthase (glutamine-hydrolyzing) activity"/>
    <property type="evidence" value="ECO:0007669"/>
    <property type="project" value="UniProtKB-EC"/>
</dbReference>
<accession>A0A3B1E512</accession>
<dbReference type="Gene3D" id="1.10.20.60">
    <property type="entry name" value="Glu-tRNAGln amidotransferase C subunit, N-terminal domain"/>
    <property type="match status" value="1"/>
</dbReference>
<dbReference type="InterPro" id="IPR003837">
    <property type="entry name" value="GatC"/>
</dbReference>
<dbReference type="EC" id="6.3.5.6" evidence="1"/>
<dbReference type="GO" id="GO:0016740">
    <property type="term" value="F:transferase activity"/>
    <property type="evidence" value="ECO:0007669"/>
    <property type="project" value="UniProtKB-KW"/>
</dbReference>
<reference evidence="1" key="1">
    <citation type="submission" date="2018-10" db="EMBL/GenBank/DDBJ databases">
        <authorList>
            <person name="Aoki K."/>
        </authorList>
    </citation>
    <scope>NUCLEOTIDE SEQUENCE</scope>
</reference>
<sequence length="96" mass="10782">MTIDNTLVNKLSKLSSIKIEDNKKEALKAELGEIVNFIENLNEIDVSSIDEIFSPIGEETILREDVAVHNKDISSHIIHHAPKSNDGYFIVPQIIE</sequence>
<organism evidence="1">
    <name type="scientific">hydrothermal vent metagenome</name>
    <dbReference type="NCBI Taxonomy" id="652676"/>
    <lineage>
        <taxon>unclassified sequences</taxon>
        <taxon>metagenomes</taxon>
        <taxon>ecological metagenomes</taxon>
    </lineage>
</organism>
<dbReference type="InterPro" id="IPR036113">
    <property type="entry name" value="Asp/Glu-ADT_sf_sub_c"/>
</dbReference>
<dbReference type="PANTHER" id="PTHR15004">
    <property type="entry name" value="GLUTAMYL-TRNA(GLN) AMIDOTRANSFERASE SUBUNIT C, MITOCHONDRIAL"/>
    <property type="match status" value="1"/>
</dbReference>
<dbReference type="PANTHER" id="PTHR15004:SF0">
    <property type="entry name" value="GLUTAMYL-TRNA(GLN) AMIDOTRANSFERASE SUBUNIT C, MITOCHONDRIAL"/>
    <property type="match status" value="1"/>
</dbReference>
<gene>
    <name evidence="1" type="ORF">MNB_ARC-1_359</name>
</gene>
<dbReference type="GO" id="GO:0006450">
    <property type="term" value="P:regulation of translational fidelity"/>
    <property type="evidence" value="ECO:0007669"/>
    <property type="project" value="InterPro"/>
</dbReference>
<dbReference type="GO" id="GO:0050566">
    <property type="term" value="F:asparaginyl-tRNA synthase (glutamine-hydrolyzing) activity"/>
    <property type="evidence" value="ECO:0007669"/>
    <property type="project" value="UniProtKB-EC"/>
</dbReference>
<dbReference type="SUPFAM" id="SSF141000">
    <property type="entry name" value="Glu-tRNAGln amidotransferase C subunit"/>
    <property type="match status" value="1"/>
</dbReference>
<dbReference type="HAMAP" id="MF_00122">
    <property type="entry name" value="GatC"/>
    <property type="match status" value="1"/>
</dbReference>